<sequence length="91" mass="10099">MFLYIAINKDENTGYGVTVPSLPGCFSYGDTLNQAIDEAKQAILFHIEGILEDGKEPEIQQPTLDTLITNPDYAGVQWFGIEVNIDHPDTQ</sequence>
<evidence type="ECO:0000259" key="1">
    <source>
        <dbReference type="Pfam" id="PF15919"/>
    </source>
</evidence>
<organism evidence="2 3">
    <name type="scientific">Snodgrassella alvi</name>
    <dbReference type="NCBI Taxonomy" id="1196083"/>
    <lineage>
        <taxon>Bacteria</taxon>
        <taxon>Pseudomonadati</taxon>
        <taxon>Pseudomonadota</taxon>
        <taxon>Betaproteobacteria</taxon>
        <taxon>Neisseriales</taxon>
        <taxon>Neisseriaceae</taxon>
        <taxon>Snodgrassella</taxon>
    </lineage>
</organism>
<gene>
    <name evidence="2" type="ORF">BHC57_07720</name>
</gene>
<dbReference type="Gene3D" id="3.30.160.250">
    <property type="match status" value="1"/>
</dbReference>
<reference evidence="2 3" key="1">
    <citation type="journal article" date="2017" name="MBio">
        <title>Type VI secretion-mediated competition in the bee gut microbiome.</title>
        <authorList>
            <person name="Steele M.I."/>
            <person name="Kwong W.K."/>
            <person name="Powell J.E."/>
            <person name="Whiteley M."/>
            <person name="Moran N.A."/>
        </authorList>
    </citation>
    <scope>NUCLEOTIDE SEQUENCE [LARGE SCALE GENOMIC DNA]</scope>
    <source>
        <strain evidence="2 3">HK3</strain>
    </source>
</reference>
<proteinExistence type="predicted"/>
<dbReference type="SUPFAM" id="SSF143100">
    <property type="entry name" value="TTHA1013/TTHA0281-like"/>
    <property type="match status" value="1"/>
</dbReference>
<dbReference type="InterPro" id="IPR031807">
    <property type="entry name" value="HicB-like"/>
</dbReference>
<dbReference type="InterPro" id="IPR035069">
    <property type="entry name" value="TTHA1013/TTHA0281-like"/>
</dbReference>
<dbReference type="InterPro" id="IPR051404">
    <property type="entry name" value="TA_system_antitoxin"/>
</dbReference>
<dbReference type="RefSeq" id="WP_100123884.1">
    <property type="nucleotide sequence ID" value="NZ_MEIU01000057.1"/>
</dbReference>
<dbReference type="EMBL" id="MEIU01000057">
    <property type="protein sequence ID" value="PIT60128.1"/>
    <property type="molecule type" value="Genomic_DNA"/>
</dbReference>
<dbReference type="PANTHER" id="PTHR34504:SF2">
    <property type="entry name" value="UPF0150 PROTEIN SSL0259"/>
    <property type="match status" value="1"/>
</dbReference>
<dbReference type="PANTHER" id="PTHR34504">
    <property type="entry name" value="ANTITOXIN HICB"/>
    <property type="match status" value="1"/>
</dbReference>
<evidence type="ECO:0000313" key="3">
    <source>
        <dbReference type="Proteomes" id="UP000230463"/>
    </source>
</evidence>
<protein>
    <recommendedName>
        <fullName evidence="1">HicB-like antitoxin of toxin-antitoxin system domain-containing protein</fullName>
    </recommendedName>
</protein>
<dbReference type="AlphaFoldDB" id="A0A855FQV6"/>
<comment type="caution">
    <text evidence="2">The sequence shown here is derived from an EMBL/GenBank/DDBJ whole genome shotgun (WGS) entry which is preliminary data.</text>
</comment>
<dbReference type="Proteomes" id="UP000230463">
    <property type="component" value="Unassembled WGS sequence"/>
</dbReference>
<evidence type="ECO:0000313" key="2">
    <source>
        <dbReference type="EMBL" id="PIT60128.1"/>
    </source>
</evidence>
<dbReference type="Pfam" id="PF15919">
    <property type="entry name" value="HicB_lk_antitox"/>
    <property type="match status" value="1"/>
</dbReference>
<accession>A0A855FQV6</accession>
<name>A0A855FQV6_9NEIS</name>
<feature type="domain" description="HicB-like antitoxin of toxin-antitoxin system" evidence="1">
    <location>
        <begin position="5"/>
        <end position="87"/>
    </location>
</feature>